<dbReference type="SUPFAM" id="SSF51182">
    <property type="entry name" value="RmlC-like cupins"/>
    <property type="match status" value="1"/>
</dbReference>
<evidence type="ECO:0000313" key="2">
    <source>
        <dbReference type="Proteomes" id="UP000254118"/>
    </source>
</evidence>
<gene>
    <name evidence="1" type="ORF">NCTC7915_00432</name>
</gene>
<comment type="caution">
    <text evidence="1">The sequence shown here is derived from an EMBL/GenBank/DDBJ whole genome shotgun (WGS) entry which is preliminary data.</text>
</comment>
<dbReference type="EMBL" id="UFYA01000001">
    <property type="protein sequence ID" value="STD05529.1"/>
    <property type="molecule type" value="Genomic_DNA"/>
</dbReference>
<evidence type="ECO:0008006" key="3">
    <source>
        <dbReference type="Google" id="ProtNLM"/>
    </source>
</evidence>
<protein>
    <recommendedName>
        <fullName evidence="3">Cupin domain</fullName>
    </recommendedName>
</protein>
<accession>A0AA46GZS7</accession>
<proteinExistence type="predicted"/>
<dbReference type="AlphaFoldDB" id="A0AA46GZS7"/>
<sequence length="73" mass="8335">MDVRAQWQIRLLLGDQDLILKPGEAAEFDTAIPYWFGTVGKRAVELLTMFSSQGERLHLRTSLGNSRSSWGRR</sequence>
<dbReference type="Proteomes" id="UP000254118">
    <property type="component" value="Unassembled WGS sequence"/>
</dbReference>
<reference evidence="1 2" key="1">
    <citation type="submission" date="2018-06" db="EMBL/GenBank/DDBJ databases">
        <authorList>
            <consortium name="Pathogen Informatics"/>
            <person name="Doyle S."/>
        </authorList>
    </citation>
    <scope>NUCLEOTIDE SEQUENCE [LARGE SCALE GENOMIC DNA]</scope>
    <source>
        <strain evidence="1 2">NCTC7915</strain>
    </source>
</reference>
<organism evidence="1 2">
    <name type="scientific">Dermatophilus congolensis</name>
    <dbReference type="NCBI Taxonomy" id="1863"/>
    <lineage>
        <taxon>Bacteria</taxon>
        <taxon>Bacillati</taxon>
        <taxon>Actinomycetota</taxon>
        <taxon>Actinomycetes</taxon>
        <taxon>Micrococcales</taxon>
        <taxon>Dermatophilaceae</taxon>
        <taxon>Dermatophilus</taxon>
    </lineage>
</organism>
<name>A0AA46GZS7_9MICO</name>
<evidence type="ECO:0000313" key="1">
    <source>
        <dbReference type="EMBL" id="STD05529.1"/>
    </source>
</evidence>
<dbReference type="InterPro" id="IPR011051">
    <property type="entry name" value="RmlC_Cupin_sf"/>
</dbReference>